<sequence>MRQDQCELESQVKGLLQSKTVWGCIVTILCMILMQFNIQVDEGVKGELVNQLVALGGVIASIFAIYGRVKADTTIKIKKVSSKKKSNLMIVFILVTPLLVSACAFSNLSPDQQALGAGEELRLQYLSLHHEYQQLYNNPTTSEDLKQTMRSKVAPVMNTAKDAIVLYRDAALIYASFKNKPENYDRLKEDAEDAFQNAAVMMLELMNSDWSE</sequence>
<reference evidence="2 5" key="2">
    <citation type="submission" date="2024-07" db="EMBL/GenBank/DDBJ databases">
        <title>Active virus-host system and metabolic interactions in a Lokiarchaeon culture.</title>
        <authorList>
            <person name="Ponce Toledo R.I."/>
            <person name="Rodrigues Oliveira T."/>
            <person name="Schleper C."/>
        </authorList>
    </citation>
    <scope>NUCLEOTIDE SEQUENCE [LARGE SCALE GENOMIC DNA]</scope>
    <source>
        <strain evidence="2 5">B35</strain>
    </source>
</reference>
<keyword evidence="1" id="KW-0812">Transmembrane</keyword>
<protein>
    <submittedName>
        <fullName evidence="3">Uncharacterized protein</fullName>
    </submittedName>
</protein>
<keyword evidence="1" id="KW-1133">Transmembrane helix</keyword>
<evidence type="ECO:0000313" key="3">
    <source>
        <dbReference type="EMBL" id="SHI82571.1"/>
    </source>
</evidence>
<evidence type="ECO:0000313" key="5">
    <source>
        <dbReference type="Proteomes" id="UP001568358"/>
    </source>
</evidence>
<dbReference type="Proteomes" id="UP001568358">
    <property type="component" value="Unassembled WGS sequence"/>
</dbReference>
<organism evidence="3 4">
    <name type="scientific">Halodesulfovibrio aestuarii</name>
    <dbReference type="NCBI Taxonomy" id="126333"/>
    <lineage>
        <taxon>Bacteria</taxon>
        <taxon>Pseudomonadati</taxon>
        <taxon>Thermodesulfobacteriota</taxon>
        <taxon>Desulfovibrionia</taxon>
        <taxon>Desulfovibrionales</taxon>
        <taxon>Desulfovibrionaceae</taxon>
        <taxon>Halodesulfovibrio</taxon>
    </lineage>
</organism>
<evidence type="ECO:0000256" key="1">
    <source>
        <dbReference type="SAM" id="Phobius"/>
    </source>
</evidence>
<gene>
    <name evidence="2" type="ORF">AB2Z07_04385</name>
    <name evidence="3" type="ORF">SAMN05660830_01119</name>
</gene>
<keyword evidence="5" id="KW-1185">Reference proteome</keyword>
<evidence type="ECO:0000313" key="2">
    <source>
        <dbReference type="EMBL" id="MEZ6852774.1"/>
    </source>
</evidence>
<accession>A0A8G2C8K0</accession>
<feature type="transmembrane region" description="Helical" evidence="1">
    <location>
        <begin position="48"/>
        <end position="67"/>
    </location>
</feature>
<dbReference type="EMBL" id="JBFSOO010000003">
    <property type="protein sequence ID" value="MEZ6852774.1"/>
    <property type="molecule type" value="Genomic_DNA"/>
</dbReference>
<dbReference type="AlphaFoldDB" id="A0A8G2C8K0"/>
<name>A0A8G2C8K0_9BACT</name>
<evidence type="ECO:0000313" key="4">
    <source>
        <dbReference type="Proteomes" id="UP000184001"/>
    </source>
</evidence>
<comment type="caution">
    <text evidence="3">The sequence shown here is derived from an EMBL/GenBank/DDBJ whole genome shotgun (WGS) entry which is preliminary data.</text>
</comment>
<feature type="transmembrane region" description="Helical" evidence="1">
    <location>
        <begin position="88"/>
        <end position="108"/>
    </location>
</feature>
<keyword evidence="1" id="KW-0472">Membrane</keyword>
<dbReference type="EMBL" id="FQZR01000002">
    <property type="protein sequence ID" value="SHI82571.1"/>
    <property type="molecule type" value="Genomic_DNA"/>
</dbReference>
<proteinExistence type="predicted"/>
<feature type="transmembrane region" description="Helical" evidence="1">
    <location>
        <begin position="20"/>
        <end position="36"/>
    </location>
</feature>
<dbReference type="Proteomes" id="UP000184001">
    <property type="component" value="Unassembled WGS sequence"/>
</dbReference>
<reference evidence="3 4" key="1">
    <citation type="submission" date="2016-11" db="EMBL/GenBank/DDBJ databases">
        <authorList>
            <person name="Varghese N."/>
            <person name="Submissions S."/>
        </authorList>
    </citation>
    <scope>NUCLEOTIDE SEQUENCE [LARGE SCALE GENOMIC DNA]</scope>
    <source>
        <strain evidence="3 4">DSM 17919</strain>
    </source>
</reference>
<dbReference type="RefSeq" id="WP_020002234.1">
    <property type="nucleotide sequence ID" value="NZ_CP192219.1"/>
</dbReference>